<protein>
    <submittedName>
        <fullName evidence="4">Retrovirus-related Pol polyprotein from type-1 retrotransposable element R1</fullName>
    </submittedName>
</protein>
<feature type="domain" description="Reverse transcriptase" evidence="2">
    <location>
        <begin position="339"/>
        <end position="582"/>
    </location>
</feature>
<feature type="region of interest" description="Disordered" evidence="1">
    <location>
        <begin position="598"/>
        <end position="617"/>
    </location>
</feature>
<dbReference type="Gene3D" id="3.60.10.10">
    <property type="entry name" value="Endonuclease/exonuclease/phosphatase"/>
    <property type="match status" value="1"/>
</dbReference>
<dbReference type="CDD" id="cd09276">
    <property type="entry name" value="Rnase_HI_RT_non_LTR"/>
    <property type="match status" value="1"/>
</dbReference>
<dbReference type="PANTHER" id="PTHR19446">
    <property type="entry name" value="REVERSE TRANSCRIPTASES"/>
    <property type="match status" value="1"/>
</dbReference>
<dbReference type="Pfam" id="PF00078">
    <property type="entry name" value="RVT_1"/>
    <property type="match status" value="1"/>
</dbReference>
<organism evidence="4 5">
    <name type="scientific">Araneus ventricosus</name>
    <name type="common">Orbweaver spider</name>
    <name type="synonym">Epeira ventricosa</name>
    <dbReference type="NCBI Taxonomy" id="182803"/>
    <lineage>
        <taxon>Eukaryota</taxon>
        <taxon>Metazoa</taxon>
        <taxon>Ecdysozoa</taxon>
        <taxon>Arthropoda</taxon>
        <taxon>Chelicerata</taxon>
        <taxon>Arachnida</taxon>
        <taxon>Araneae</taxon>
        <taxon>Araneomorphae</taxon>
        <taxon>Entelegynae</taxon>
        <taxon>Araneoidea</taxon>
        <taxon>Araneidae</taxon>
        <taxon>Araneus</taxon>
    </lineage>
</organism>
<evidence type="ECO:0000313" key="5">
    <source>
        <dbReference type="Proteomes" id="UP000499080"/>
    </source>
</evidence>
<comment type="caution">
    <text evidence="4">The sequence shown here is derived from an EMBL/GenBank/DDBJ whole genome shotgun (WGS) entry which is preliminary data.</text>
</comment>
<dbReference type="GO" id="GO:0004523">
    <property type="term" value="F:RNA-DNA hybrid ribonuclease activity"/>
    <property type="evidence" value="ECO:0007669"/>
    <property type="project" value="InterPro"/>
</dbReference>
<dbReference type="InterPro" id="IPR043502">
    <property type="entry name" value="DNA/RNA_pol_sf"/>
</dbReference>
<dbReference type="Proteomes" id="UP000499080">
    <property type="component" value="Unassembled WGS sequence"/>
</dbReference>
<dbReference type="InterPro" id="IPR036397">
    <property type="entry name" value="RNaseH_sf"/>
</dbReference>
<dbReference type="InterPro" id="IPR005135">
    <property type="entry name" value="Endo/exonuclease/phosphatase"/>
</dbReference>
<evidence type="ECO:0000259" key="3">
    <source>
        <dbReference type="PROSITE" id="PS50879"/>
    </source>
</evidence>
<feature type="domain" description="RNase H type-1" evidence="3">
    <location>
        <begin position="657"/>
        <end position="783"/>
    </location>
</feature>
<dbReference type="PROSITE" id="PS50878">
    <property type="entry name" value="RT_POL"/>
    <property type="match status" value="1"/>
</dbReference>
<dbReference type="InterPro" id="IPR000477">
    <property type="entry name" value="RT_dom"/>
</dbReference>
<proteinExistence type="predicted"/>
<dbReference type="GO" id="GO:0042575">
    <property type="term" value="C:DNA polymerase complex"/>
    <property type="evidence" value="ECO:0007669"/>
    <property type="project" value="UniProtKB-ARBA"/>
</dbReference>
<name>A0A4Y2IDJ8_ARAVE</name>
<sequence>MPKTRFGAETEDERGRLLLEFALSKGLAFINDDESPPTFDGSTRRSWIDTTIADPITAESIFKWRVDSEPSCSDHNSISFSMYAGKHKPKKSNRFRIKNLYPVVLRSSLTQFLTGHSPERDDLDQEVEDYVDKIVAACRKSSPKLPPSIKRHTWWTKSLEVLRSKVRHAMRKYHQARDERDRRYLRQLFKGLEAEYKWKLNFAKREDSDDICENVTADDPFGVHFDVAKNPDSRFFQLSAVNKADGTLTTTTEEAIAELLDLHFPLDEGGDSLSQAQIRQSCRIPPNTEEDPPFSSSEIDAAIHNLKSKKAPSPDGLYGDVIKEAYAINPHYFQALFNNCLAKGYFPAKWKKAQVVMFNKKNKLDTDPSAYRPICLFDALGKVLDKLITHRAYFHLQSKGLLHQNQFGFIPSRSAPDAILDLKKWIAEAGRETKHCVVVSLDVKSAFSRVWWPKVLHILQNSNCPSNLFKIISSFLDDRHVSLQYGDTSISKNYTIGCPQGSNSGPLYWLLIANEALKLEFAEDVRLLAYADDFYLFVKATGKHFIQEKVTRALEQLDLWGKSVKISFEHEKAKLIPFGKKGSTSTRRIADLQAHHCQAPPRPLRKGSETTVQESSGAHPCICGPSVVDGLRPPTSKGHQYSTSSHLTPVHWDGQQPDVPLSIYTDGSKLDGRVGAAFFVYHHNLVEEHQYRLSDHCSVFQAETVALQRAIIWKRQNAPNEDCHIFRDSMSVLMSLQNHLIKNSQVQSTRQLLDASISLHRVKAHIGVAGNEEADRAEKAATQKKEVDVHLGIPERTMKRLLKDSLLTHWQTDWDSREEGVKGLFTRNIFTKVSRIRCISNPYDIQVAKNHGLCPHYLRKFNLRDCSCRCGEDQDDTVLHYATTCPILSHLRKTIKHNSSALQVLSTQPSGRRCGLFFAMCFYTNETSFRTLTSELCLHVL</sequence>
<evidence type="ECO:0000259" key="2">
    <source>
        <dbReference type="PROSITE" id="PS50878"/>
    </source>
</evidence>
<dbReference type="OrthoDB" id="8063525at2759"/>
<dbReference type="InterPro" id="IPR012337">
    <property type="entry name" value="RNaseH-like_sf"/>
</dbReference>
<keyword evidence="5" id="KW-1185">Reference proteome</keyword>
<evidence type="ECO:0000256" key="1">
    <source>
        <dbReference type="SAM" id="MobiDB-lite"/>
    </source>
</evidence>
<accession>A0A4Y2IDJ8</accession>
<gene>
    <name evidence="4" type="primary">PO11_110</name>
    <name evidence="4" type="ORF">AVEN_62816_1</name>
</gene>
<dbReference type="Pfam" id="PF14529">
    <property type="entry name" value="Exo_endo_phos_2"/>
    <property type="match status" value="1"/>
</dbReference>
<dbReference type="SUPFAM" id="SSF56672">
    <property type="entry name" value="DNA/RNA polymerases"/>
    <property type="match status" value="1"/>
</dbReference>
<dbReference type="Gene3D" id="3.30.420.10">
    <property type="entry name" value="Ribonuclease H-like superfamily/Ribonuclease H"/>
    <property type="match status" value="1"/>
</dbReference>
<dbReference type="EMBL" id="BGPR01002575">
    <property type="protein sequence ID" value="GBM75744.1"/>
    <property type="molecule type" value="Genomic_DNA"/>
</dbReference>
<dbReference type="InterPro" id="IPR002156">
    <property type="entry name" value="RNaseH_domain"/>
</dbReference>
<dbReference type="GO" id="GO:0003676">
    <property type="term" value="F:nucleic acid binding"/>
    <property type="evidence" value="ECO:0007669"/>
    <property type="project" value="InterPro"/>
</dbReference>
<dbReference type="AlphaFoldDB" id="A0A4Y2IDJ8"/>
<dbReference type="PROSITE" id="PS50879">
    <property type="entry name" value="RNASE_H_1"/>
    <property type="match status" value="1"/>
</dbReference>
<evidence type="ECO:0000313" key="4">
    <source>
        <dbReference type="EMBL" id="GBM75744.1"/>
    </source>
</evidence>
<dbReference type="CDD" id="cd01650">
    <property type="entry name" value="RT_nLTR_like"/>
    <property type="match status" value="1"/>
</dbReference>
<dbReference type="Pfam" id="PF00075">
    <property type="entry name" value="RNase_H"/>
    <property type="match status" value="1"/>
</dbReference>
<dbReference type="GO" id="GO:0071897">
    <property type="term" value="P:DNA biosynthetic process"/>
    <property type="evidence" value="ECO:0007669"/>
    <property type="project" value="UniProtKB-ARBA"/>
</dbReference>
<reference evidence="4 5" key="1">
    <citation type="journal article" date="2019" name="Sci. Rep.">
        <title>Orb-weaving spider Araneus ventricosus genome elucidates the spidroin gene catalogue.</title>
        <authorList>
            <person name="Kono N."/>
            <person name="Nakamura H."/>
            <person name="Ohtoshi R."/>
            <person name="Moran D.A.P."/>
            <person name="Shinohara A."/>
            <person name="Yoshida Y."/>
            <person name="Fujiwara M."/>
            <person name="Mori M."/>
            <person name="Tomita M."/>
            <person name="Arakawa K."/>
        </authorList>
    </citation>
    <scope>NUCLEOTIDE SEQUENCE [LARGE SCALE GENOMIC DNA]</scope>
</reference>
<dbReference type="SUPFAM" id="SSF56219">
    <property type="entry name" value="DNase I-like"/>
    <property type="match status" value="1"/>
</dbReference>
<dbReference type="SUPFAM" id="SSF53098">
    <property type="entry name" value="Ribonuclease H-like"/>
    <property type="match status" value="1"/>
</dbReference>
<dbReference type="InterPro" id="IPR036691">
    <property type="entry name" value="Endo/exonu/phosph_ase_sf"/>
</dbReference>